<sequence>MSRFETTQWSVILRGQSGQAEARSALETICNHYRNPVLGYIREHGFNAADAEDLTQEFFTGLLEQRWDVRADPRRGRFRTFMLSVLRHFLANEWASRCAGKRGGQLRRVAFDEAMLEAPSETSPEREFNRVWMLTVVDRARHRLEDEARVAGKQALLHALSGFLVEAPDPHDYADVAAALEMKPNTVAVHVHRLRQRLRELIREELTETVCDATALDAELRALRELADVDHDG</sequence>
<accession>A0A562LNL0</accession>
<gene>
    <name evidence="6" type="ORF">IP93_02331</name>
</gene>
<dbReference type="RefSeq" id="WP_158636333.1">
    <property type="nucleotide sequence ID" value="NZ_VLKP01000009.1"/>
</dbReference>
<organism evidence="6 7">
    <name type="scientific">Aerolutibacter ruishenii</name>
    <dbReference type="NCBI Taxonomy" id="686800"/>
    <lineage>
        <taxon>Bacteria</taxon>
        <taxon>Pseudomonadati</taxon>
        <taxon>Pseudomonadota</taxon>
        <taxon>Gammaproteobacteria</taxon>
        <taxon>Lysobacterales</taxon>
        <taxon>Lysobacteraceae</taxon>
        <taxon>Aerolutibacter</taxon>
    </lineage>
</organism>
<dbReference type="SUPFAM" id="SSF88946">
    <property type="entry name" value="Sigma2 domain of RNA polymerase sigma factors"/>
    <property type="match status" value="1"/>
</dbReference>
<dbReference type="Pfam" id="PF04542">
    <property type="entry name" value="Sigma70_r2"/>
    <property type="match status" value="1"/>
</dbReference>
<dbReference type="GO" id="GO:0016987">
    <property type="term" value="F:sigma factor activity"/>
    <property type="evidence" value="ECO:0007669"/>
    <property type="project" value="UniProtKB-KW"/>
</dbReference>
<dbReference type="InterPro" id="IPR036388">
    <property type="entry name" value="WH-like_DNA-bd_sf"/>
</dbReference>
<dbReference type="PANTHER" id="PTHR43133">
    <property type="entry name" value="RNA POLYMERASE ECF-TYPE SIGMA FACTO"/>
    <property type="match status" value="1"/>
</dbReference>
<dbReference type="EMBL" id="VLKP01000009">
    <property type="protein sequence ID" value="TWI09168.1"/>
    <property type="molecule type" value="Genomic_DNA"/>
</dbReference>
<evidence type="ECO:0000313" key="6">
    <source>
        <dbReference type="EMBL" id="TWI09168.1"/>
    </source>
</evidence>
<dbReference type="AlphaFoldDB" id="A0A562LNL0"/>
<dbReference type="Gene3D" id="1.10.1740.10">
    <property type="match status" value="1"/>
</dbReference>
<keyword evidence="2" id="KW-0805">Transcription regulation</keyword>
<evidence type="ECO:0000313" key="7">
    <source>
        <dbReference type="Proteomes" id="UP000316471"/>
    </source>
</evidence>
<dbReference type="OrthoDB" id="128557at2"/>
<dbReference type="InterPro" id="IPR013325">
    <property type="entry name" value="RNA_pol_sigma_r2"/>
</dbReference>
<keyword evidence="4" id="KW-0804">Transcription</keyword>
<proteinExistence type="inferred from homology"/>
<feature type="domain" description="RNA polymerase sigma-70 region 2" evidence="5">
    <location>
        <begin position="31"/>
        <end position="96"/>
    </location>
</feature>
<dbReference type="GO" id="GO:0006352">
    <property type="term" value="P:DNA-templated transcription initiation"/>
    <property type="evidence" value="ECO:0007669"/>
    <property type="project" value="InterPro"/>
</dbReference>
<dbReference type="InterPro" id="IPR007627">
    <property type="entry name" value="RNA_pol_sigma70_r2"/>
</dbReference>
<name>A0A562LNL0_9GAMM</name>
<evidence type="ECO:0000256" key="3">
    <source>
        <dbReference type="ARBA" id="ARBA00023082"/>
    </source>
</evidence>
<evidence type="ECO:0000256" key="2">
    <source>
        <dbReference type="ARBA" id="ARBA00023015"/>
    </source>
</evidence>
<dbReference type="InterPro" id="IPR013324">
    <property type="entry name" value="RNA_pol_sigma_r3/r4-like"/>
</dbReference>
<evidence type="ECO:0000259" key="5">
    <source>
        <dbReference type="Pfam" id="PF04542"/>
    </source>
</evidence>
<keyword evidence="3" id="KW-0731">Sigma factor</keyword>
<protein>
    <submittedName>
        <fullName evidence="6">RNA polymerase sigma-70 factor (ECF subfamily)</fullName>
    </submittedName>
</protein>
<evidence type="ECO:0000256" key="1">
    <source>
        <dbReference type="ARBA" id="ARBA00010641"/>
    </source>
</evidence>
<dbReference type="InterPro" id="IPR039425">
    <property type="entry name" value="RNA_pol_sigma-70-like"/>
</dbReference>
<dbReference type="Gene3D" id="1.10.10.10">
    <property type="entry name" value="Winged helix-like DNA-binding domain superfamily/Winged helix DNA-binding domain"/>
    <property type="match status" value="1"/>
</dbReference>
<keyword evidence="7" id="KW-1185">Reference proteome</keyword>
<reference evidence="6 7" key="1">
    <citation type="journal article" date="2015" name="Stand. Genomic Sci.">
        <title>Genomic Encyclopedia of Bacterial and Archaeal Type Strains, Phase III: the genomes of soil and plant-associated and newly described type strains.</title>
        <authorList>
            <person name="Whitman W.B."/>
            <person name="Woyke T."/>
            <person name="Klenk H.P."/>
            <person name="Zhou Y."/>
            <person name="Lilburn T.G."/>
            <person name="Beck B.J."/>
            <person name="De Vos P."/>
            <person name="Vandamme P."/>
            <person name="Eisen J.A."/>
            <person name="Garrity G."/>
            <person name="Hugenholtz P."/>
            <person name="Kyrpides N.C."/>
        </authorList>
    </citation>
    <scope>NUCLEOTIDE SEQUENCE [LARGE SCALE GENOMIC DNA]</scope>
    <source>
        <strain evidence="6 7">CGMCC 1.10136</strain>
    </source>
</reference>
<dbReference type="Proteomes" id="UP000316471">
    <property type="component" value="Unassembled WGS sequence"/>
</dbReference>
<dbReference type="SUPFAM" id="SSF88659">
    <property type="entry name" value="Sigma3 and sigma4 domains of RNA polymerase sigma factors"/>
    <property type="match status" value="1"/>
</dbReference>
<comment type="similarity">
    <text evidence="1">Belongs to the sigma-70 factor family. ECF subfamily.</text>
</comment>
<evidence type="ECO:0000256" key="4">
    <source>
        <dbReference type="ARBA" id="ARBA00023163"/>
    </source>
</evidence>
<dbReference type="PANTHER" id="PTHR43133:SF51">
    <property type="entry name" value="RNA POLYMERASE SIGMA FACTOR"/>
    <property type="match status" value="1"/>
</dbReference>
<comment type="caution">
    <text evidence="6">The sequence shown here is derived from an EMBL/GenBank/DDBJ whole genome shotgun (WGS) entry which is preliminary data.</text>
</comment>